<dbReference type="AlphaFoldDB" id="A0A3N1CRC0"/>
<dbReference type="InterPro" id="IPR003594">
    <property type="entry name" value="HATPase_dom"/>
</dbReference>
<evidence type="ECO:0000313" key="3">
    <source>
        <dbReference type="EMBL" id="ROO83745.1"/>
    </source>
</evidence>
<keyword evidence="4" id="KW-1185">Reference proteome</keyword>
<sequence length="135" mass="14052">MTGSGGCPGRVTVVLPGDLAQVARARHVLGAWLGRAHPWHDTAVLLLSETLANTCAHSDSRLPGGLVEFTAETADGGVRIGVVDAGGGGAPLVARLAGNDDEHGRGLWLLNALAKEWSSRSLPDGRREVRFIVDA</sequence>
<evidence type="ECO:0000256" key="1">
    <source>
        <dbReference type="ARBA" id="ARBA00022527"/>
    </source>
</evidence>
<dbReference type="InterPro" id="IPR050267">
    <property type="entry name" value="Anti-sigma-factor_SerPK"/>
</dbReference>
<dbReference type="Pfam" id="PF13581">
    <property type="entry name" value="HATPase_c_2"/>
    <property type="match status" value="1"/>
</dbReference>
<dbReference type="Gene3D" id="3.30.565.10">
    <property type="entry name" value="Histidine kinase-like ATPase, C-terminal domain"/>
    <property type="match status" value="1"/>
</dbReference>
<dbReference type="RefSeq" id="WP_170201308.1">
    <property type="nucleotide sequence ID" value="NZ_RJKE01000001.1"/>
</dbReference>
<dbReference type="Proteomes" id="UP000272400">
    <property type="component" value="Unassembled WGS sequence"/>
</dbReference>
<protein>
    <submittedName>
        <fullName evidence="3">Anti-sigma regulatory factor (Ser/Thr protein kinase)</fullName>
    </submittedName>
</protein>
<dbReference type="CDD" id="cd16936">
    <property type="entry name" value="HATPase_RsbW-like"/>
    <property type="match status" value="1"/>
</dbReference>
<comment type="caution">
    <text evidence="3">The sequence shown here is derived from an EMBL/GenBank/DDBJ whole genome shotgun (WGS) entry which is preliminary data.</text>
</comment>
<dbReference type="PANTHER" id="PTHR35526">
    <property type="entry name" value="ANTI-SIGMA-F FACTOR RSBW-RELATED"/>
    <property type="match status" value="1"/>
</dbReference>
<proteinExistence type="predicted"/>
<dbReference type="PANTHER" id="PTHR35526:SF3">
    <property type="entry name" value="ANTI-SIGMA-F FACTOR RSBW"/>
    <property type="match status" value="1"/>
</dbReference>
<dbReference type="EMBL" id="RJKE01000001">
    <property type="protein sequence ID" value="ROO83745.1"/>
    <property type="molecule type" value="Genomic_DNA"/>
</dbReference>
<name>A0A3N1CRC0_9ACTN</name>
<dbReference type="GO" id="GO:0004674">
    <property type="term" value="F:protein serine/threonine kinase activity"/>
    <property type="evidence" value="ECO:0007669"/>
    <property type="project" value="UniProtKB-KW"/>
</dbReference>
<reference evidence="3 4" key="1">
    <citation type="submission" date="2018-11" db="EMBL/GenBank/DDBJ databases">
        <title>Sequencing the genomes of 1000 actinobacteria strains.</title>
        <authorList>
            <person name="Klenk H.-P."/>
        </authorList>
    </citation>
    <scope>NUCLEOTIDE SEQUENCE [LARGE SCALE GENOMIC DNA]</scope>
    <source>
        <strain evidence="3 4">DSM 44254</strain>
    </source>
</reference>
<dbReference type="InterPro" id="IPR036890">
    <property type="entry name" value="HATPase_C_sf"/>
</dbReference>
<organism evidence="3 4">
    <name type="scientific">Actinocorallia herbida</name>
    <dbReference type="NCBI Taxonomy" id="58109"/>
    <lineage>
        <taxon>Bacteria</taxon>
        <taxon>Bacillati</taxon>
        <taxon>Actinomycetota</taxon>
        <taxon>Actinomycetes</taxon>
        <taxon>Streptosporangiales</taxon>
        <taxon>Thermomonosporaceae</taxon>
        <taxon>Actinocorallia</taxon>
    </lineage>
</organism>
<evidence type="ECO:0000313" key="4">
    <source>
        <dbReference type="Proteomes" id="UP000272400"/>
    </source>
</evidence>
<keyword evidence="1" id="KW-0808">Transferase</keyword>
<feature type="domain" description="Histidine kinase/HSP90-like ATPase" evidence="2">
    <location>
        <begin position="16"/>
        <end position="131"/>
    </location>
</feature>
<keyword evidence="1" id="KW-0418">Kinase</keyword>
<gene>
    <name evidence="3" type="ORF">EDD29_1254</name>
</gene>
<accession>A0A3N1CRC0</accession>
<evidence type="ECO:0000259" key="2">
    <source>
        <dbReference type="Pfam" id="PF13581"/>
    </source>
</evidence>
<keyword evidence="1" id="KW-0723">Serine/threonine-protein kinase</keyword>
<dbReference type="SUPFAM" id="SSF55874">
    <property type="entry name" value="ATPase domain of HSP90 chaperone/DNA topoisomerase II/histidine kinase"/>
    <property type="match status" value="1"/>
</dbReference>